<protein>
    <recommendedName>
        <fullName evidence="3">Glycosyltransferase</fullName>
    </recommendedName>
</protein>
<sequence>MKPNYSILVSSTDSYSDCWGPFFTLFKKYWPSFKGRIFLSTETKDFSFPGLNITCTRVARFTGRPDTPHGLRLLEAFKQIDTDIVVYLHEDMFLDRLVPEEKVQQMVDTMLEHEITYIGLVESGNQGPFHPSQFPDLWEVDHADDYLFSAMASMWNIRRIGRYFRPHENPWQTEYYVNRRVRRTSERFYTINRDLYSYPTHAVIPFAPITGIYRGKWHREAVVDLFAAEGIEIEYAERGFYTPSTDDDAPPPKEFSFKKFVSVIKSRI</sequence>
<dbReference type="AlphaFoldDB" id="A0A1W1VIC7"/>
<gene>
    <name evidence="1" type="ORF">SAMN00120144_3300</name>
</gene>
<dbReference type="RefSeq" id="WP_143434857.1">
    <property type="nucleotide sequence ID" value="NZ_FWWW01000061.1"/>
</dbReference>
<evidence type="ECO:0000313" key="1">
    <source>
        <dbReference type="EMBL" id="SMB92801.1"/>
    </source>
</evidence>
<proteinExistence type="predicted"/>
<evidence type="ECO:0000313" key="2">
    <source>
        <dbReference type="Proteomes" id="UP000192266"/>
    </source>
</evidence>
<evidence type="ECO:0008006" key="3">
    <source>
        <dbReference type="Google" id="ProtNLM"/>
    </source>
</evidence>
<dbReference type="EMBL" id="FWWW01000061">
    <property type="protein sequence ID" value="SMB92801.1"/>
    <property type="molecule type" value="Genomic_DNA"/>
</dbReference>
<keyword evidence="2" id="KW-1185">Reference proteome</keyword>
<accession>A0A1W1VIC7</accession>
<dbReference type="Proteomes" id="UP000192266">
    <property type="component" value="Unassembled WGS sequence"/>
</dbReference>
<name>A0A1W1VIC7_9BACT</name>
<reference evidence="1 2" key="1">
    <citation type="submission" date="2017-04" db="EMBL/GenBank/DDBJ databases">
        <authorList>
            <person name="Afonso C.L."/>
            <person name="Miller P.J."/>
            <person name="Scott M.A."/>
            <person name="Spackman E."/>
            <person name="Goraichik I."/>
            <person name="Dimitrov K.M."/>
            <person name="Suarez D.L."/>
            <person name="Swayne D.E."/>
        </authorList>
    </citation>
    <scope>NUCLEOTIDE SEQUENCE [LARGE SCALE GENOMIC DNA]</scope>
    <source>
        <strain evidence="1 2">DSM 11622</strain>
    </source>
</reference>
<dbReference type="STRING" id="645990.SAMN00120144_3300"/>
<organism evidence="1 2">
    <name type="scientific">Hymenobacter roseosalivarius DSM 11622</name>
    <dbReference type="NCBI Taxonomy" id="645990"/>
    <lineage>
        <taxon>Bacteria</taxon>
        <taxon>Pseudomonadati</taxon>
        <taxon>Bacteroidota</taxon>
        <taxon>Cytophagia</taxon>
        <taxon>Cytophagales</taxon>
        <taxon>Hymenobacteraceae</taxon>
        <taxon>Hymenobacter</taxon>
    </lineage>
</organism>
<dbReference type="OrthoDB" id="8807075at2"/>